<organism evidence="2 3">
    <name type="scientific">Acacia crassicarpa</name>
    <name type="common">northern wattle</name>
    <dbReference type="NCBI Taxonomy" id="499986"/>
    <lineage>
        <taxon>Eukaryota</taxon>
        <taxon>Viridiplantae</taxon>
        <taxon>Streptophyta</taxon>
        <taxon>Embryophyta</taxon>
        <taxon>Tracheophyta</taxon>
        <taxon>Spermatophyta</taxon>
        <taxon>Magnoliopsida</taxon>
        <taxon>eudicotyledons</taxon>
        <taxon>Gunneridae</taxon>
        <taxon>Pentapetalae</taxon>
        <taxon>rosids</taxon>
        <taxon>fabids</taxon>
        <taxon>Fabales</taxon>
        <taxon>Fabaceae</taxon>
        <taxon>Caesalpinioideae</taxon>
        <taxon>mimosoid clade</taxon>
        <taxon>Acacieae</taxon>
        <taxon>Acacia</taxon>
    </lineage>
</organism>
<reference evidence="2" key="1">
    <citation type="submission" date="2023-10" db="EMBL/GenBank/DDBJ databases">
        <title>Chromosome-level genome of the transformable northern wattle, Acacia crassicarpa.</title>
        <authorList>
            <person name="Massaro I."/>
            <person name="Sinha N.R."/>
            <person name="Poethig S."/>
            <person name="Leichty A.R."/>
        </authorList>
    </citation>
    <scope>NUCLEOTIDE SEQUENCE</scope>
    <source>
        <strain evidence="2">Acra3RX</strain>
        <tissue evidence="2">Leaf</tissue>
    </source>
</reference>
<feature type="region of interest" description="Disordered" evidence="1">
    <location>
        <begin position="42"/>
        <end position="67"/>
    </location>
</feature>
<dbReference type="AlphaFoldDB" id="A0AAE1NBV5"/>
<dbReference type="EMBL" id="JAWXYG010000001">
    <property type="protein sequence ID" value="KAK4286267.1"/>
    <property type="molecule type" value="Genomic_DNA"/>
</dbReference>
<evidence type="ECO:0000313" key="3">
    <source>
        <dbReference type="Proteomes" id="UP001293593"/>
    </source>
</evidence>
<sequence length="129" mass="14174">MKCRTRALTKSPPARAEQFHKYLKPGALARIRDSRISAKSHRLNSLCQISPRRSSPPPSPHPTTDQPQIIVGDGFPCFVGRIFGPRCPQRKKLTAVKSVLYISTSPSNPSPDSPDLIIDSFGNDILVAN</sequence>
<name>A0AAE1NBV5_9FABA</name>
<dbReference type="Proteomes" id="UP001293593">
    <property type="component" value="Unassembled WGS sequence"/>
</dbReference>
<keyword evidence="3" id="KW-1185">Reference proteome</keyword>
<dbReference type="PANTHER" id="PTHR35495:SF10">
    <property type="entry name" value="PEPTIDASE S26 DOMAIN-CONTAINING PROTEIN"/>
    <property type="match status" value="1"/>
</dbReference>
<comment type="caution">
    <text evidence="2">The sequence shown here is derived from an EMBL/GenBank/DDBJ whole genome shotgun (WGS) entry which is preliminary data.</text>
</comment>
<proteinExistence type="predicted"/>
<dbReference type="PANTHER" id="PTHR35495">
    <property type="entry name" value="OS06G0679600 PROTEIN"/>
    <property type="match status" value="1"/>
</dbReference>
<evidence type="ECO:0000256" key="1">
    <source>
        <dbReference type="SAM" id="MobiDB-lite"/>
    </source>
</evidence>
<protein>
    <submittedName>
        <fullName evidence="2">Uncharacterized protein</fullName>
    </submittedName>
</protein>
<gene>
    <name evidence="2" type="ORF">QN277_002846</name>
</gene>
<accession>A0AAE1NBV5</accession>
<evidence type="ECO:0000313" key="2">
    <source>
        <dbReference type="EMBL" id="KAK4286267.1"/>
    </source>
</evidence>